<dbReference type="InterPro" id="IPR050153">
    <property type="entry name" value="Metal_Ion_Import_ABC"/>
</dbReference>
<dbReference type="EMBL" id="VCQV01000018">
    <property type="protein sequence ID" value="TWP35559.1"/>
    <property type="molecule type" value="Genomic_DNA"/>
</dbReference>
<dbReference type="InterPro" id="IPR003439">
    <property type="entry name" value="ABC_transporter-like_ATP-bd"/>
</dbReference>
<name>A0A563DZL0_9MICO</name>
<dbReference type="PANTHER" id="PTHR42734">
    <property type="entry name" value="METAL TRANSPORT SYSTEM ATP-BINDING PROTEIN TM_0124-RELATED"/>
    <property type="match status" value="1"/>
</dbReference>
<keyword evidence="4" id="KW-0547">Nucleotide-binding</keyword>
<comment type="caution">
    <text evidence="4">The sequence shown here is derived from an EMBL/GenBank/DDBJ whole genome shotgun (WGS) entry which is preliminary data.</text>
</comment>
<dbReference type="GO" id="GO:0005524">
    <property type="term" value="F:ATP binding"/>
    <property type="evidence" value="ECO:0007669"/>
    <property type="project" value="UniProtKB-KW"/>
</dbReference>
<keyword evidence="4" id="KW-0067">ATP-binding</keyword>
<evidence type="ECO:0000313" key="5">
    <source>
        <dbReference type="Proteomes" id="UP000320244"/>
    </source>
</evidence>
<accession>A0A563DZL0</accession>
<organism evidence="4 5">
    <name type="scientific">Leekyejoonella antrihumi</name>
    <dbReference type="NCBI Taxonomy" id="1660198"/>
    <lineage>
        <taxon>Bacteria</taxon>
        <taxon>Bacillati</taxon>
        <taxon>Actinomycetota</taxon>
        <taxon>Actinomycetes</taxon>
        <taxon>Micrococcales</taxon>
        <taxon>Dermacoccaceae</taxon>
        <taxon>Leekyejoonella</taxon>
    </lineage>
</organism>
<dbReference type="OrthoDB" id="3282096at2"/>
<evidence type="ECO:0000313" key="4">
    <source>
        <dbReference type="EMBL" id="TWP35559.1"/>
    </source>
</evidence>
<dbReference type="GO" id="GO:0016887">
    <property type="term" value="F:ATP hydrolysis activity"/>
    <property type="evidence" value="ECO:0007669"/>
    <property type="project" value="InterPro"/>
</dbReference>
<sequence>MRGGRTPRPGPGADSPDGPATLQVRDASLGYGDRRLWSDLTFDVQPGEFLAVLGANGSGKTSLLRAVLGLQPLTSGRVIVAGHPARRGDREIGYVPQQRGMDRATTTSGQRCCATGLGRASPRHRAPLLGAMGSGQRGVGCGRRRRIRECPGRAAVRGEQQRVRIAQALVADPSLLSGSACCSCLCIRAARQTSSDSSSARSWR</sequence>
<dbReference type="Proteomes" id="UP000320244">
    <property type="component" value="Unassembled WGS sequence"/>
</dbReference>
<keyword evidence="5" id="KW-1185">Reference proteome</keyword>
<dbReference type="RefSeq" id="WP_146317265.1">
    <property type="nucleotide sequence ID" value="NZ_VCQV01000018.1"/>
</dbReference>
<dbReference type="SUPFAM" id="SSF52540">
    <property type="entry name" value="P-loop containing nucleoside triphosphate hydrolases"/>
    <property type="match status" value="1"/>
</dbReference>
<evidence type="ECO:0000256" key="1">
    <source>
        <dbReference type="ARBA" id="ARBA00022448"/>
    </source>
</evidence>
<evidence type="ECO:0000256" key="2">
    <source>
        <dbReference type="SAM" id="MobiDB-lite"/>
    </source>
</evidence>
<gene>
    <name evidence="4" type="ORF">FGL98_13325</name>
</gene>
<keyword evidence="1" id="KW-0813">Transport</keyword>
<reference evidence="4 5" key="2">
    <citation type="submission" date="2019-08" db="EMBL/GenBank/DDBJ databases">
        <title>Jejuicoccus antrihumi gen. nov., sp. nov., a new member of the family Dermacoccaceae isolated from a cave.</title>
        <authorList>
            <person name="Schumann P."/>
            <person name="Kim I.S."/>
        </authorList>
    </citation>
    <scope>NUCLEOTIDE SEQUENCE [LARGE SCALE GENOMIC DNA]</scope>
    <source>
        <strain evidence="4 5">C5-26</strain>
    </source>
</reference>
<reference evidence="4 5" key="1">
    <citation type="submission" date="2019-05" db="EMBL/GenBank/DDBJ databases">
        <authorList>
            <person name="Lee S.D."/>
        </authorList>
    </citation>
    <scope>NUCLEOTIDE SEQUENCE [LARGE SCALE GENOMIC DNA]</scope>
    <source>
        <strain evidence="4 5">C5-26</strain>
    </source>
</reference>
<dbReference type="Pfam" id="PF00005">
    <property type="entry name" value="ABC_tran"/>
    <property type="match status" value="1"/>
</dbReference>
<feature type="region of interest" description="Disordered" evidence="2">
    <location>
        <begin position="1"/>
        <end position="20"/>
    </location>
</feature>
<proteinExistence type="predicted"/>
<feature type="domain" description="ABC transporter" evidence="3">
    <location>
        <begin position="39"/>
        <end position="176"/>
    </location>
</feature>
<dbReference type="AlphaFoldDB" id="A0A563DZL0"/>
<dbReference type="InterPro" id="IPR027417">
    <property type="entry name" value="P-loop_NTPase"/>
</dbReference>
<dbReference type="Gene3D" id="3.40.50.300">
    <property type="entry name" value="P-loop containing nucleotide triphosphate hydrolases"/>
    <property type="match status" value="1"/>
</dbReference>
<evidence type="ECO:0000259" key="3">
    <source>
        <dbReference type="Pfam" id="PF00005"/>
    </source>
</evidence>
<protein>
    <submittedName>
        <fullName evidence="4">ATP-binding cassette domain-containing protein</fullName>
    </submittedName>
</protein>